<comment type="catalytic activity">
    <reaction evidence="1">
        <text>ATP + protein L-histidine = ADP + protein N-phospho-L-histidine.</text>
        <dbReference type="EC" id="2.7.13.3"/>
    </reaction>
</comment>
<evidence type="ECO:0000256" key="1">
    <source>
        <dbReference type="ARBA" id="ARBA00000085"/>
    </source>
</evidence>
<evidence type="ECO:0000259" key="10">
    <source>
        <dbReference type="PROSITE" id="PS50109"/>
    </source>
</evidence>
<dbReference type="InterPro" id="IPR005467">
    <property type="entry name" value="His_kinase_dom"/>
</dbReference>
<protein>
    <recommendedName>
        <fullName evidence="2">histidine kinase</fullName>
        <ecNumber evidence="2">2.7.13.3</ecNumber>
    </recommendedName>
</protein>
<dbReference type="SMART" id="SM00387">
    <property type="entry name" value="HATPase_c"/>
    <property type="match status" value="1"/>
</dbReference>
<evidence type="ECO:0000256" key="5">
    <source>
        <dbReference type="ARBA" id="ARBA00022741"/>
    </source>
</evidence>
<keyword evidence="7" id="KW-0067">ATP-binding</keyword>
<comment type="caution">
    <text evidence="11">The sequence shown here is derived from an EMBL/GenBank/DDBJ whole genome shotgun (WGS) entry which is preliminary data.</text>
</comment>
<proteinExistence type="predicted"/>
<dbReference type="EMBL" id="BJTG01000001">
    <property type="protein sequence ID" value="GEJ55644.1"/>
    <property type="molecule type" value="Genomic_DNA"/>
</dbReference>
<dbReference type="AlphaFoldDB" id="A0A7I9VGX9"/>
<dbReference type="SUPFAM" id="SSF47384">
    <property type="entry name" value="Homodimeric domain of signal transducing histidine kinase"/>
    <property type="match status" value="1"/>
</dbReference>
<dbReference type="RefSeq" id="WP_176062429.1">
    <property type="nucleotide sequence ID" value="NZ_BJTG01000001.1"/>
</dbReference>
<dbReference type="PRINTS" id="PR00344">
    <property type="entry name" value="BCTRLSENSOR"/>
</dbReference>
<evidence type="ECO:0000256" key="2">
    <source>
        <dbReference type="ARBA" id="ARBA00012438"/>
    </source>
</evidence>
<dbReference type="Gene3D" id="1.10.287.130">
    <property type="match status" value="1"/>
</dbReference>
<keyword evidence="5" id="KW-0547">Nucleotide-binding</keyword>
<dbReference type="EC" id="2.7.13.3" evidence="2"/>
<dbReference type="InterPro" id="IPR003594">
    <property type="entry name" value="HATPase_dom"/>
</dbReference>
<evidence type="ECO:0000256" key="7">
    <source>
        <dbReference type="ARBA" id="ARBA00022840"/>
    </source>
</evidence>
<dbReference type="Proteomes" id="UP000503640">
    <property type="component" value="Unassembled WGS sequence"/>
</dbReference>
<dbReference type="InterPro" id="IPR004358">
    <property type="entry name" value="Sig_transdc_His_kin-like_C"/>
</dbReference>
<keyword evidence="8" id="KW-0902">Two-component regulatory system</keyword>
<dbReference type="InterPro" id="IPR036890">
    <property type="entry name" value="HATPase_C_sf"/>
</dbReference>
<sequence length="371" mass="38232">MRPRVHALLLLYALALASAAGVAVLALGLPLAARRPLTPAALAPLAGAVAAVVLALGFVLLSSGLGRPIERLLDAAARLGRSGRGEGLPLLGEPGGLAFSRAAVAFERLAGALGDERERLAAKVEELTAANRALAQTRESLLRSEKLATVGRLASGLAHEVGNPLGAVAGYVELARARLPPDPHPDLVDALGRIAAAADRIDRTVRDLLDFARPAPPLLGPIDLAAAVDAALRLARVQARFKRVEVSVELPELPRVKADEHHLAQVLLNLFLNAGDAMGGAGWVRITGRSEGGRVLLSVADGGPGIPEADLPRIFDPFFTTKEPGQGTGLGLALSHRIMETFGGEIAARNAPGTGAVFELALRAAGPTAGA</sequence>
<dbReference type="GO" id="GO:0005524">
    <property type="term" value="F:ATP binding"/>
    <property type="evidence" value="ECO:0007669"/>
    <property type="project" value="UniProtKB-KW"/>
</dbReference>
<keyword evidence="9" id="KW-1133">Transmembrane helix</keyword>
<evidence type="ECO:0000256" key="6">
    <source>
        <dbReference type="ARBA" id="ARBA00022777"/>
    </source>
</evidence>
<dbReference type="Gene3D" id="3.30.565.10">
    <property type="entry name" value="Histidine kinase-like ATPase, C-terminal domain"/>
    <property type="match status" value="1"/>
</dbReference>
<gene>
    <name evidence="11" type="ORF">AMYX_03850</name>
</gene>
<dbReference type="PANTHER" id="PTHR43065">
    <property type="entry name" value="SENSOR HISTIDINE KINASE"/>
    <property type="match status" value="1"/>
</dbReference>
<dbReference type="GO" id="GO:0000155">
    <property type="term" value="F:phosphorelay sensor kinase activity"/>
    <property type="evidence" value="ECO:0007669"/>
    <property type="project" value="InterPro"/>
</dbReference>
<keyword evidence="6" id="KW-0418">Kinase</keyword>
<dbReference type="PANTHER" id="PTHR43065:SF10">
    <property type="entry name" value="PEROXIDE STRESS-ACTIVATED HISTIDINE KINASE MAK3"/>
    <property type="match status" value="1"/>
</dbReference>
<evidence type="ECO:0000313" key="12">
    <source>
        <dbReference type="Proteomes" id="UP000503640"/>
    </source>
</evidence>
<dbReference type="InterPro" id="IPR036097">
    <property type="entry name" value="HisK_dim/P_sf"/>
</dbReference>
<accession>A0A7I9VGX9</accession>
<evidence type="ECO:0000256" key="3">
    <source>
        <dbReference type="ARBA" id="ARBA00022553"/>
    </source>
</evidence>
<feature type="transmembrane region" description="Helical" evidence="9">
    <location>
        <begin position="42"/>
        <end position="61"/>
    </location>
</feature>
<keyword evidence="3" id="KW-0597">Phosphoprotein</keyword>
<dbReference type="Pfam" id="PF02518">
    <property type="entry name" value="HATPase_c"/>
    <property type="match status" value="1"/>
</dbReference>
<dbReference type="Pfam" id="PF00512">
    <property type="entry name" value="HisKA"/>
    <property type="match status" value="1"/>
</dbReference>
<reference evidence="12" key="1">
    <citation type="journal article" date="2020" name="Appl. Environ. Microbiol.">
        <title>Diazotrophic Anaeromyxobacter Isolates from Soils.</title>
        <authorList>
            <person name="Masuda Y."/>
            <person name="Yamanaka H."/>
            <person name="Xu Z.X."/>
            <person name="Shiratori Y."/>
            <person name="Aono T."/>
            <person name="Amachi S."/>
            <person name="Senoo K."/>
            <person name="Itoh H."/>
        </authorList>
    </citation>
    <scope>NUCLEOTIDE SEQUENCE [LARGE SCALE GENOMIC DNA]</scope>
    <source>
        <strain evidence="12">R267</strain>
    </source>
</reference>
<keyword evidence="4" id="KW-0808">Transferase</keyword>
<name>A0A7I9VGX9_9BACT</name>
<evidence type="ECO:0000256" key="9">
    <source>
        <dbReference type="SAM" id="Phobius"/>
    </source>
</evidence>
<dbReference type="CDD" id="cd00082">
    <property type="entry name" value="HisKA"/>
    <property type="match status" value="1"/>
</dbReference>
<dbReference type="SUPFAM" id="SSF55874">
    <property type="entry name" value="ATPase domain of HSP90 chaperone/DNA topoisomerase II/histidine kinase"/>
    <property type="match status" value="1"/>
</dbReference>
<keyword evidence="9" id="KW-0812">Transmembrane</keyword>
<evidence type="ECO:0000313" key="11">
    <source>
        <dbReference type="EMBL" id="GEJ55644.1"/>
    </source>
</evidence>
<evidence type="ECO:0000256" key="8">
    <source>
        <dbReference type="ARBA" id="ARBA00023012"/>
    </source>
</evidence>
<organism evidence="11 12">
    <name type="scientific">Anaeromyxobacter diazotrophicus</name>
    <dbReference type="NCBI Taxonomy" id="2590199"/>
    <lineage>
        <taxon>Bacteria</taxon>
        <taxon>Pseudomonadati</taxon>
        <taxon>Myxococcota</taxon>
        <taxon>Myxococcia</taxon>
        <taxon>Myxococcales</taxon>
        <taxon>Cystobacterineae</taxon>
        <taxon>Anaeromyxobacteraceae</taxon>
        <taxon>Anaeromyxobacter</taxon>
    </lineage>
</organism>
<dbReference type="InterPro" id="IPR003661">
    <property type="entry name" value="HisK_dim/P_dom"/>
</dbReference>
<evidence type="ECO:0000256" key="4">
    <source>
        <dbReference type="ARBA" id="ARBA00022679"/>
    </source>
</evidence>
<feature type="domain" description="Histidine kinase" evidence="10">
    <location>
        <begin position="156"/>
        <end position="366"/>
    </location>
</feature>
<keyword evidence="12" id="KW-1185">Reference proteome</keyword>
<dbReference type="SMART" id="SM00388">
    <property type="entry name" value="HisKA"/>
    <property type="match status" value="1"/>
</dbReference>
<dbReference type="PROSITE" id="PS50109">
    <property type="entry name" value="HIS_KIN"/>
    <property type="match status" value="1"/>
</dbReference>
<keyword evidence="9" id="KW-0472">Membrane</keyword>